<dbReference type="PANTHER" id="PTHR30244">
    <property type="entry name" value="TRANSAMINASE"/>
    <property type="match status" value="1"/>
</dbReference>
<dbReference type="eggNOG" id="COG0399">
    <property type="taxonomic scope" value="Bacteria"/>
</dbReference>
<dbReference type="InterPro" id="IPR015421">
    <property type="entry name" value="PyrdxlP-dep_Trfase_major"/>
</dbReference>
<dbReference type="InterPro" id="IPR015422">
    <property type="entry name" value="PyrdxlP-dep_Trfase_small"/>
</dbReference>
<dbReference type="PIRSF" id="PIRSF000390">
    <property type="entry name" value="PLP_StrS"/>
    <property type="match status" value="1"/>
</dbReference>
<comment type="cofactor">
    <cofactor evidence="1">
        <name>pyridoxal 5'-phosphate</name>
        <dbReference type="ChEBI" id="CHEBI:597326"/>
    </cofactor>
</comment>
<sequence>MEQQAFLPFALPDITEREIEAVVESMRSGWVTTGPKTAEFEKTMATFLGDSELHCVAVNSATAGLHLAVEALGLGPGDEVLVPTWTFTSTAEVVRYVGATPVFVDVEESTLNIDFDDAESKVNANTKAIMPVHFAGHSISADRIEKFASRHGLKVVEDAAHAFPATNGSSMVGNSSSDAVVFSFYATKTITTGEGGLLVTRNADLAQRARTMRLHGISRDVFARYTSKVPAWRYDVVAPGFKYNMTDIAAAMGVVQLSRAEEMRQNREAIAERYFEAFAGLPIGLPESGQGLRHSWHLFVLRVGDAAPIDRDKFIEDLAGLGVGTSVHFIPLHRHPYWRETYNLSAFDFPIAERAFEQTVSLPIFSSMTEQQVDRVINAVKKVLAPA</sequence>
<feature type="modified residue" description="N6-(pyridoxal phosphate)lysine" evidence="3">
    <location>
        <position position="188"/>
    </location>
</feature>
<dbReference type="Gene3D" id="3.90.1150.10">
    <property type="entry name" value="Aspartate Aminotransferase, domain 1"/>
    <property type="match status" value="1"/>
</dbReference>
<dbReference type="AlphaFoldDB" id="M7NLY0"/>
<dbReference type="Gene3D" id="3.40.640.10">
    <property type="entry name" value="Type I PLP-dependent aspartate aminotransferase-like (Major domain)"/>
    <property type="match status" value="1"/>
</dbReference>
<evidence type="ECO:0000313" key="6">
    <source>
        <dbReference type="Proteomes" id="UP000012015"/>
    </source>
</evidence>
<dbReference type="InterPro" id="IPR000653">
    <property type="entry name" value="DegT/StrS_aminotransferase"/>
</dbReference>
<proteinExistence type="inferred from homology"/>
<keyword evidence="6" id="KW-1185">Reference proteome</keyword>
<evidence type="ECO:0000256" key="4">
    <source>
        <dbReference type="RuleBase" id="RU004508"/>
    </source>
</evidence>
<dbReference type="Pfam" id="PF01041">
    <property type="entry name" value="DegT_DnrJ_EryC1"/>
    <property type="match status" value="1"/>
</dbReference>
<accession>M7NLY0</accession>
<dbReference type="CDD" id="cd00616">
    <property type="entry name" value="AHBA_syn"/>
    <property type="match status" value="1"/>
</dbReference>
<dbReference type="EMBL" id="AOCK01000002">
    <property type="protein sequence ID" value="EMQ99548.1"/>
    <property type="molecule type" value="Genomic_DNA"/>
</dbReference>
<dbReference type="InterPro" id="IPR015424">
    <property type="entry name" value="PyrdxlP-dep_Trfase"/>
</dbReference>
<comment type="similarity">
    <text evidence="4">Belongs to the DegT/DnrJ/EryC1 family.</text>
</comment>
<dbReference type="SUPFAM" id="SSF53383">
    <property type="entry name" value="PLP-dependent transferases"/>
    <property type="match status" value="1"/>
</dbReference>
<evidence type="ECO:0000256" key="3">
    <source>
        <dbReference type="PIRSR" id="PIRSR000390-2"/>
    </source>
</evidence>
<dbReference type="GO" id="GO:0008483">
    <property type="term" value="F:transaminase activity"/>
    <property type="evidence" value="ECO:0007669"/>
    <property type="project" value="UniProtKB-KW"/>
</dbReference>
<evidence type="ECO:0000256" key="2">
    <source>
        <dbReference type="PIRSR" id="PIRSR000390-1"/>
    </source>
</evidence>
<dbReference type="RefSeq" id="WP_007269855.1">
    <property type="nucleotide sequence ID" value="NZ_AOCK01000002.1"/>
</dbReference>
<dbReference type="PANTHER" id="PTHR30244:SF34">
    <property type="entry name" value="DTDP-4-AMINO-4,6-DIDEOXYGALACTOSE TRANSAMINASE"/>
    <property type="match status" value="1"/>
</dbReference>
<dbReference type="STRING" id="1276920.ADIAG_00648"/>
<dbReference type="GO" id="GO:0000271">
    <property type="term" value="P:polysaccharide biosynthetic process"/>
    <property type="evidence" value="ECO:0007669"/>
    <property type="project" value="TreeGrafter"/>
</dbReference>
<dbReference type="GO" id="GO:0030170">
    <property type="term" value="F:pyridoxal phosphate binding"/>
    <property type="evidence" value="ECO:0007669"/>
    <property type="project" value="TreeGrafter"/>
</dbReference>
<keyword evidence="5" id="KW-0808">Transferase</keyword>
<feature type="active site" description="Proton acceptor" evidence="2">
    <location>
        <position position="188"/>
    </location>
</feature>
<protein>
    <submittedName>
        <fullName evidence="5">Aminotransferase family, DegT/DnrJ/EryC1/StrS</fullName>
    </submittedName>
</protein>
<comment type="caution">
    <text evidence="5">The sequence shown here is derived from an EMBL/GenBank/DDBJ whole genome shotgun (WGS) entry which is preliminary data.</text>
</comment>
<evidence type="ECO:0000256" key="1">
    <source>
        <dbReference type="ARBA" id="ARBA00001933"/>
    </source>
</evidence>
<keyword evidence="3 4" id="KW-0663">Pyridoxal phosphate</keyword>
<dbReference type="PATRIC" id="fig|1276920.7.peg.652"/>
<name>M7NLY0_9MICC</name>
<gene>
    <name evidence="5" type="ORF">ADIAG_00648</name>
</gene>
<evidence type="ECO:0000313" key="5">
    <source>
        <dbReference type="EMBL" id="EMQ99548.1"/>
    </source>
</evidence>
<dbReference type="Proteomes" id="UP000012015">
    <property type="component" value="Unassembled WGS sequence"/>
</dbReference>
<keyword evidence="5" id="KW-0032">Aminotransferase</keyword>
<reference evidence="5 6" key="1">
    <citation type="journal article" date="2013" name="Genome Announc.">
        <title>Draft Genome Sequence of Arthrobacter gangotriensis Strain Lz1yT, Isolated from a Penguin Rookery Soil Sample Collected in Antarctica, near the Indian Station Dakshin Gangotri.</title>
        <authorList>
            <person name="Shivaji S."/>
            <person name="Ara S."/>
            <person name="Bandi S."/>
            <person name="Singh A."/>
            <person name="Kumar Pinnaka A."/>
        </authorList>
    </citation>
    <scope>NUCLEOTIDE SEQUENCE [LARGE SCALE GENOMIC DNA]</scope>
    <source>
        <strain evidence="5 6">Lz1y</strain>
    </source>
</reference>
<organism evidence="5 6">
    <name type="scientific">Paeniglutamicibacter gangotriensis Lz1y</name>
    <dbReference type="NCBI Taxonomy" id="1276920"/>
    <lineage>
        <taxon>Bacteria</taxon>
        <taxon>Bacillati</taxon>
        <taxon>Actinomycetota</taxon>
        <taxon>Actinomycetes</taxon>
        <taxon>Micrococcales</taxon>
        <taxon>Micrococcaceae</taxon>
        <taxon>Paeniglutamicibacter</taxon>
    </lineage>
</organism>